<dbReference type="EMBL" id="GBXM01079947">
    <property type="protein sequence ID" value="JAH28630.1"/>
    <property type="molecule type" value="Transcribed_RNA"/>
</dbReference>
<evidence type="ECO:0000313" key="1">
    <source>
        <dbReference type="EMBL" id="JAH28630.1"/>
    </source>
</evidence>
<protein>
    <submittedName>
        <fullName evidence="1">Uncharacterized protein</fullName>
    </submittedName>
</protein>
<reference evidence="1" key="1">
    <citation type="submission" date="2014-11" db="EMBL/GenBank/DDBJ databases">
        <authorList>
            <person name="Amaro Gonzalez C."/>
        </authorList>
    </citation>
    <scope>NUCLEOTIDE SEQUENCE</scope>
</reference>
<sequence length="14" mass="1625">MQIRPIQVCDFTCA</sequence>
<name>A0A0E9RJI3_ANGAN</name>
<accession>A0A0E9RJI3</accession>
<proteinExistence type="predicted"/>
<reference evidence="1" key="2">
    <citation type="journal article" date="2015" name="Fish Shellfish Immunol.">
        <title>Early steps in the European eel (Anguilla anguilla)-Vibrio vulnificus interaction in the gills: Role of the RtxA13 toxin.</title>
        <authorList>
            <person name="Callol A."/>
            <person name="Pajuelo D."/>
            <person name="Ebbesson L."/>
            <person name="Teles M."/>
            <person name="MacKenzie S."/>
            <person name="Amaro C."/>
        </authorList>
    </citation>
    <scope>NUCLEOTIDE SEQUENCE</scope>
</reference>
<organism evidence="1">
    <name type="scientific">Anguilla anguilla</name>
    <name type="common">European freshwater eel</name>
    <name type="synonym">Muraena anguilla</name>
    <dbReference type="NCBI Taxonomy" id="7936"/>
    <lineage>
        <taxon>Eukaryota</taxon>
        <taxon>Metazoa</taxon>
        <taxon>Chordata</taxon>
        <taxon>Craniata</taxon>
        <taxon>Vertebrata</taxon>
        <taxon>Euteleostomi</taxon>
        <taxon>Actinopterygii</taxon>
        <taxon>Neopterygii</taxon>
        <taxon>Teleostei</taxon>
        <taxon>Anguilliformes</taxon>
        <taxon>Anguillidae</taxon>
        <taxon>Anguilla</taxon>
    </lineage>
</organism>